<comment type="cofactor">
    <cofactor evidence="14 17">
        <name>Mg(2+)</name>
        <dbReference type="ChEBI" id="CHEBI:18420"/>
    </cofactor>
    <text evidence="14 17">Binds 1 Mg(2+) ion per subunit.</text>
</comment>
<evidence type="ECO:0000256" key="7">
    <source>
        <dbReference type="ARBA" id="ARBA00022842"/>
    </source>
</evidence>
<evidence type="ECO:0000259" key="21">
    <source>
        <dbReference type="Pfam" id="PF21405"/>
    </source>
</evidence>
<evidence type="ECO:0000256" key="8">
    <source>
        <dbReference type="ARBA" id="ARBA00023235"/>
    </source>
</evidence>
<feature type="binding site" evidence="16">
    <location>
        <begin position="373"/>
        <end position="375"/>
    </location>
    <ligand>
        <name>substrate</name>
    </ligand>
</feature>
<dbReference type="InterPro" id="IPR016055">
    <property type="entry name" value="A-D-PHexomutase_a/b/a-I/II/III"/>
</dbReference>
<keyword evidence="9" id="KW-0119">Carbohydrate metabolism</keyword>
<proteinExistence type="evidence at transcript level"/>
<dbReference type="AlphaFoldDB" id="A0A1U9XQT3"/>
<feature type="binding site" description="via phosphate group" evidence="17">
    <location>
        <position position="64"/>
    </location>
    <ligand>
        <name>Mg(2+)</name>
        <dbReference type="ChEBI" id="CHEBI:18420"/>
    </ligand>
</feature>
<evidence type="ECO:0000256" key="13">
    <source>
        <dbReference type="ARBA" id="ARBA00059527"/>
    </source>
</evidence>
<feature type="domain" description="Alpha-D-phosphohexomutase alpha/beta/alpha" evidence="19">
    <location>
        <begin position="53"/>
        <end position="88"/>
    </location>
</feature>
<dbReference type="InterPro" id="IPR036900">
    <property type="entry name" value="A-D-PHexomutase_C_sf"/>
</dbReference>
<dbReference type="Pfam" id="PF21404">
    <property type="entry name" value="AMG1_III"/>
    <property type="match status" value="1"/>
</dbReference>
<evidence type="ECO:0000256" key="5">
    <source>
        <dbReference type="ARBA" id="ARBA00022553"/>
    </source>
</evidence>
<evidence type="ECO:0000256" key="2">
    <source>
        <dbReference type="ARBA" id="ARBA00004865"/>
    </source>
</evidence>
<name>A0A1U9XQT3_TIGJA</name>
<dbReference type="Pfam" id="PF02878">
    <property type="entry name" value="PGM_PMM_I"/>
    <property type="match status" value="2"/>
</dbReference>
<evidence type="ECO:0000256" key="12">
    <source>
        <dbReference type="ARBA" id="ARBA00032065"/>
    </source>
</evidence>
<comment type="pathway">
    <text evidence="2 14">Nucleotide-sugar biosynthesis; UDP-N-acetyl-alpha-D-glucosamine biosynthesis; N-acetyl-alpha-D-glucosamine 1-phosphate from alpha-D-glucosamine 6-phosphate (route I): step 2/2.</text>
</comment>
<evidence type="ECO:0000256" key="10">
    <source>
        <dbReference type="ARBA" id="ARBA00023316"/>
    </source>
</evidence>
<evidence type="ECO:0000256" key="3">
    <source>
        <dbReference type="ARBA" id="ARBA00010231"/>
    </source>
</evidence>
<keyword evidence="6 14" id="KW-0479">Metal-binding</keyword>
<evidence type="ECO:0000256" key="16">
    <source>
        <dbReference type="PIRSR" id="PIRSR016408-2"/>
    </source>
</evidence>
<evidence type="ECO:0000256" key="15">
    <source>
        <dbReference type="PIRSR" id="PIRSR016408-1"/>
    </source>
</evidence>
<evidence type="ECO:0000259" key="20">
    <source>
        <dbReference type="Pfam" id="PF21404"/>
    </source>
</evidence>
<feature type="domain" description="Phosphoacetylglucosamine mutase AMG1" evidence="21">
    <location>
        <begin position="179"/>
        <end position="285"/>
    </location>
</feature>
<evidence type="ECO:0000313" key="22">
    <source>
        <dbReference type="EMBL" id="AQZ26760.1"/>
    </source>
</evidence>
<dbReference type="InterPro" id="IPR016657">
    <property type="entry name" value="PAGM"/>
</dbReference>
<keyword evidence="5" id="KW-0597">Phosphoprotein</keyword>
<evidence type="ECO:0000256" key="11">
    <source>
        <dbReference type="ARBA" id="ARBA00031926"/>
    </source>
</evidence>
<dbReference type="GO" id="GO:0004610">
    <property type="term" value="F:phosphoacetylglucosamine mutase activity"/>
    <property type="evidence" value="ECO:0007669"/>
    <property type="project" value="UniProtKB-UniRule"/>
</dbReference>
<keyword evidence="7 14" id="KW-0460">Magnesium</keyword>
<feature type="domain" description="Alpha-D-phosphohexomutase alpha/beta/alpha" evidence="19">
    <location>
        <begin position="121"/>
        <end position="167"/>
    </location>
</feature>
<dbReference type="EC" id="5.4.2.3" evidence="4 14"/>
<dbReference type="SUPFAM" id="SSF53738">
    <property type="entry name" value="Phosphoglucomutase, first 3 domains"/>
    <property type="match status" value="3"/>
</dbReference>
<evidence type="ECO:0000256" key="9">
    <source>
        <dbReference type="ARBA" id="ARBA00023277"/>
    </source>
</evidence>
<organism evidence="22">
    <name type="scientific">Tigriopus japonicus</name>
    <name type="common">Copepod</name>
    <dbReference type="NCBI Taxonomy" id="158387"/>
    <lineage>
        <taxon>Eukaryota</taxon>
        <taxon>Metazoa</taxon>
        <taxon>Ecdysozoa</taxon>
        <taxon>Arthropoda</taxon>
        <taxon>Crustacea</taxon>
        <taxon>Multicrustacea</taxon>
        <taxon>Hexanauplia</taxon>
        <taxon>Copepoda</taxon>
        <taxon>Harpacticoida</taxon>
        <taxon>Harpacticidae</taxon>
        <taxon>Tigriopus</taxon>
    </lineage>
</organism>
<reference evidence="22" key="1">
    <citation type="submission" date="2016-06" db="EMBL/GenBank/DDBJ databases">
        <authorList>
            <person name="Kjaerup R.B."/>
            <person name="Dalgaard T.S."/>
            <person name="Juul-Madsen H.R."/>
        </authorList>
    </citation>
    <scope>NUCLEOTIDE SEQUENCE</scope>
</reference>
<dbReference type="PANTHER" id="PTHR45955:SF1">
    <property type="entry name" value="PHOSPHOACETYLGLUCOSAMINE MUTASE"/>
    <property type="match status" value="1"/>
</dbReference>
<comment type="function">
    <text evidence="14">Catalyzes the conversion of GlcNAc-6-P into GlcNAc-1-P during the synthesis of uridine diphosphate/UDP-GlcNAc, a sugar nucleotide critical to multiple glycosylation pathways including protein N- and O-glycosylation.</text>
</comment>
<feature type="binding site" evidence="16">
    <location>
        <begin position="496"/>
        <end position="500"/>
    </location>
    <ligand>
        <name>substrate</name>
    </ligand>
</feature>
<accession>A0A1U9XQT3</accession>
<evidence type="ECO:0000256" key="6">
    <source>
        <dbReference type="ARBA" id="ARBA00022723"/>
    </source>
</evidence>
<evidence type="ECO:0000256" key="4">
    <source>
        <dbReference type="ARBA" id="ARBA00012731"/>
    </source>
</evidence>
<dbReference type="GO" id="GO:0005975">
    <property type="term" value="P:carbohydrate metabolic process"/>
    <property type="evidence" value="ECO:0007669"/>
    <property type="project" value="InterPro"/>
</dbReference>
<feature type="active site" description="Phosphoserine intermediate" evidence="15">
    <location>
        <position position="64"/>
    </location>
</feature>
<feature type="binding site" evidence="17">
    <location>
        <position position="280"/>
    </location>
    <ligand>
        <name>Mg(2+)</name>
        <dbReference type="ChEBI" id="CHEBI:18420"/>
    </ligand>
</feature>
<dbReference type="PIRSF" id="PIRSF016408">
    <property type="entry name" value="PAGM"/>
    <property type="match status" value="1"/>
</dbReference>
<dbReference type="InterPro" id="IPR005844">
    <property type="entry name" value="A-D-PHexomutase_a/b/a-I"/>
</dbReference>
<comment type="similarity">
    <text evidence="3 14">Belongs to the phosphohexose mutase family.</text>
</comment>
<feature type="binding site" evidence="17">
    <location>
        <position position="278"/>
    </location>
    <ligand>
        <name>Mg(2+)</name>
        <dbReference type="ChEBI" id="CHEBI:18420"/>
    </ligand>
</feature>
<feature type="binding site" evidence="17">
    <location>
        <position position="282"/>
    </location>
    <ligand>
        <name>Mg(2+)</name>
        <dbReference type="ChEBI" id="CHEBI:18420"/>
    </ligand>
</feature>
<feature type="domain" description="Alpha-D-phosphohexomutase C-terminal" evidence="18">
    <location>
        <begin position="453"/>
        <end position="522"/>
    </location>
</feature>
<dbReference type="Pfam" id="PF00408">
    <property type="entry name" value="PGM_PMM_IV"/>
    <property type="match status" value="1"/>
</dbReference>
<feature type="domain" description="Phosphoacetylglucosamine mutase AMG1" evidence="20">
    <location>
        <begin position="300"/>
        <end position="435"/>
    </location>
</feature>
<dbReference type="FunFam" id="3.40.120.10:FF:000013">
    <property type="entry name" value="Phosphoacetylglucosamine mutase"/>
    <property type="match status" value="1"/>
</dbReference>
<feature type="binding site" evidence="16">
    <location>
        <position position="505"/>
    </location>
    <ligand>
        <name>substrate</name>
    </ligand>
</feature>
<comment type="catalytic activity">
    <reaction evidence="1 14">
        <text>N-acetyl-alpha-D-glucosamine 1-phosphate = N-acetyl-D-glucosamine 6-phosphate</text>
        <dbReference type="Rhea" id="RHEA:23804"/>
        <dbReference type="ChEBI" id="CHEBI:57513"/>
        <dbReference type="ChEBI" id="CHEBI:57776"/>
        <dbReference type="EC" id="5.4.2.3"/>
    </reaction>
</comment>
<dbReference type="InterPro" id="IPR049023">
    <property type="entry name" value="AMG1_II"/>
</dbReference>
<sequence length="542" mass="59010">MWAEAVKVGKEQHAKGDLKDIQYGTAGFRTDAKLLDHVMYRMGILAVLRSKLKQAAIGVMLTASHNQEKDNGVKLVDPKGEMLEQTWESLATTLANAKDDELETVLEDIVKSQGIDLSLPSSVFVGRDTRQSSPALAQAVLDGIQSVEGCVIDCGIVSTPQLHYLVVCQNTKGEYGEASTKGYYSKISKAFKAFRGNNPVNGKYSPKLMFDGANGVGAQKMKEFLTFLGDSIQMEIVNDGTQPGDVLNADCGADFVKVQQTSPKGLKETRGERCVSVDGDADRVIYFYNDKESGQFAMLDGDRIATLVAEFLKDMLDQAKVSLNLGIVQTAYANGSSTNYITQKLNVPVACVPTGVKHLHHKAQDFDIGVYFEANGHGTIVFSDAAQAKIRETAASSNSIQAQKLAHLVDVINQTVGDAISDMLLVECILHAKGWSIEDWRQAYQDLPNRQMKVRVADRNVISTTDAERKVVTPKGLQDEIDALVKKFPQGRSFVRPSGTEDVVRVYSESDTQDNADQLAYEVGLKVHALAGGVGEPTPKPK</sequence>
<dbReference type="Gene3D" id="3.40.120.10">
    <property type="entry name" value="Alpha-D-Glucose-1,6-Bisphosphate, subunit A, domain 3"/>
    <property type="match status" value="3"/>
</dbReference>
<dbReference type="GO" id="GO:0006048">
    <property type="term" value="P:UDP-N-acetylglucosamine biosynthetic process"/>
    <property type="evidence" value="ECO:0007669"/>
    <property type="project" value="UniProtKB-UniRule"/>
</dbReference>
<evidence type="ECO:0000259" key="18">
    <source>
        <dbReference type="Pfam" id="PF00408"/>
    </source>
</evidence>
<dbReference type="InterPro" id="IPR049022">
    <property type="entry name" value="AMG1_III"/>
</dbReference>
<dbReference type="FunFam" id="3.30.310.50:FF:000003">
    <property type="entry name" value="Phosphoacetylglucosamine mutase"/>
    <property type="match status" value="1"/>
</dbReference>
<evidence type="ECO:0000256" key="17">
    <source>
        <dbReference type="PIRSR" id="PIRSR016408-3"/>
    </source>
</evidence>
<dbReference type="CDD" id="cd03086">
    <property type="entry name" value="PGM3"/>
    <property type="match status" value="1"/>
</dbReference>
<evidence type="ECO:0000259" key="19">
    <source>
        <dbReference type="Pfam" id="PF02878"/>
    </source>
</evidence>
<comment type="function">
    <text evidence="13">Catalyzes the conversion of GlcNAc-6-P into GlcNAc-1-P during the synthesis of uridine diphosphate/UDP-GlcNAc, which is a biosynthetic precursor of chitin and also supplies the amino sugars for N-linked oligosaccharides of glycoproteins.</text>
</comment>
<keyword evidence="8 14" id="KW-0413">Isomerase</keyword>
<dbReference type="GO" id="GO:0046872">
    <property type="term" value="F:metal ion binding"/>
    <property type="evidence" value="ECO:0007669"/>
    <property type="project" value="UniProtKB-KW"/>
</dbReference>
<dbReference type="UniPathway" id="UPA00113">
    <property type="reaction ID" value="UER00530"/>
</dbReference>
<keyword evidence="10" id="KW-0961">Cell wall biogenesis/degradation</keyword>
<dbReference type="Pfam" id="PF21405">
    <property type="entry name" value="AMG1_II"/>
    <property type="match status" value="1"/>
</dbReference>
<dbReference type="InterPro" id="IPR005843">
    <property type="entry name" value="A-D-PHexomutase_C"/>
</dbReference>
<protein>
    <recommendedName>
        <fullName evidence="4 14">Phosphoacetylglucosamine mutase</fullName>
        <shortName evidence="14">PAGM</shortName>
        <ecNumber evidence="4 14">5.4.2.3</ecNumber>
    </recommendedName>
    <alternativeName>
        <fullName evidence="12 14">Acetylglucosamine phosphomutase</fullName>
    </alternativeName>
    <alternativeName>
        <fullName evidence="11 14">N-acetylglucosamine-phosphate mutase</fullName>
    </alternativeName>
</protein>
<dbReference type="Gene3D" id="3.30.310.50">
    <property type="entry name" value="Alpha-D-phosphohexomutase, C-terminal domain"/>
    <property type="match status" value="1"/>
</dbReference>
<dbReference type="GO" id="GO:0071555">
    <property type="term" value="P:cell wall organization"/>
    <property type="evidence" value="ECO:0007669"/>
    <property type="project" value="UniProtKB-KW"/>
</dbReference>
<dbReference type="FunFam" id="3.40.120.10:FF:000023">
    <property type="entry name" value="Phosphoacetylglucosamine mutase"/>
    <property type="match status" value="1"/>
</dbReference>
<evidence type="ECO:0000256" key="14">
    <source>
        <dbReference type="PIRNR" id="PIRNR016408"/>
    </source>
</evidence>
<evidence type="ECO:0000256" key="1">
    <source>
        <dbReference type="ARBA" id="ARBA00000558"/>
    </source>
</evidence>
<dbReference type="SUPFAM" id="SSF55957">
    <property type="entry name" value="Phosphoglucomutase, C-terminal domain"/>
    <property type="match status" value="1"/>
</dbReference>
<dbReference type="PANTHER" id="PTHR45955">
    <property type="entry name" value="PHOSPHOACETYLGLUCOSAMINE MUTASE"/>
    <property type="match status" value="1"/>
</dbReference>
<dbReference type="EMBL" id="KX427138">
    <property type="protein sequence ID" value="AQZ26760.1"/>
    <property type="molecule type" value="mRNA"/>
</dbReference>